<proteinExistence type="predicted"/>
<protein>
    <submittedName>
        <fullName evidence="1">Uncharacterized protein</fullName>
    </submittedName>
</protein>
<name>A0A6H9UQ66_9ACTN</name>
<gene>
    <name evidence="1" type="ORF">F7R91_35130</name>
</gene>
<evidence type="ECO:0000313" key="2">
    <source>
        <dbReference type="Proteomes" id="UP000442707"/>
    </source>
</evidence>
<dbReference type="AlphaFoldDB" id="A0A6H9UQ66"/>
<organism evidence="1 2">
    <name type="scientific">Streptomyces luteolifulvus</name>
    <dbReference type="NCBI Taxonomy" id="2615112"/>
    <lineage>
        <taxon>Bacteria</taxon>
        <taxon>Bacillati</taxon>
        <taxon>Actinomycetota</taxon>
        <taxon>Actinomycetes</taxon>
        <taxon>Kitasatosporales</taxon>
        <taxon>Streptomycetaceae</taxon>
        <taxon>Streptomyces</taxon>
    </lineage>
</organism>
<dbReference type="RefSeq" id="WP_150956602.1">
    <property type="nucleotide sequence ID" value="NZ_VZRB01000039.1"/>
</dbReference>
<keyword evidence="2" id="KW-1185">Reference proteome</keyword>
<evidence type="ECO:0000313" key="1">
    <source>
        <dbReference type="EMBL" id="KAB1140686.1"/>
    </source>
</evidence>
<dbReference type="Proteomes" id="UP000442707">
    <property type="component" value="Unassembled WGS sequence"/>
</dbReference>
<reference evidence="1 2" key="1">
    <citation type="submission" date="2019-09" db="EMBL/GenBank/DDBJ databases">
        <title>Screening of Novel Bioactive Compounds from Soil-Associated.</title>
        <authorList>
            <person name="Zhao S."/>
        </authorList>
    </citation>
    <scope>NUCLEOTIDE SEQUENCE [LARGE SCALE GENOMIC DNA]</scope>
    <source>
        <strain evidence="1 2">HIT-DPA4</strain>
    </source>
</reference>
<accession>A0A6H9UQ66</accession>
<comment type="caution">
    <text evidence="1">The sequence shown here is derived from an EMBL/GenBank/DDBJ whole genome shotgun (WGS) entry which is preliminary data.</text>
</comment>
<sequence>MSYPRRSVAARDWFTRARVRILEEHRSTSVEPLAIRIFRPGEEVQMVQWGPAGLEPETDMWLTSTDISAAHIIPADKVDVLEVLEAQSPEDDA</sequence>
<dbReference type="EMBL" id="VZRB01000039">
    <property type="protein sequence ID" value="KAB1140686.1"/>
    <property type="molecule type" value="Genomic_DNA"/>
</dbReference>